<comment type="caution">
    <text evidence="1">The sequence shown here is derived from an EMBL/GenBank/DDBJ whole genome shotgun (WGS) entry which is preliminary data.</text>
</comment>
<name>A0ABQ0Q078_9PROT</name>
<dbReference type="RefSeq" id="WP_061506397.1">
    <property type="nucleotide sequence ID" value="NZ_BAPF01000056.1"/>
</dbReference>
<protein>
    <submittedName>
        <fullName evidence="1">Uncharacterized protein</fullName>
    </submittedName>
</protein>
<gene>
    <name evidence="1" type="ORF">AA14337_3195</name>
</gene>
<evidence type="ECO:0000313" key="1">
    <source>
        <dbReference type="EMBL" id="GBQ85914.1"/>
    </source>
</evidence>
<proteinExistence type="predicted"/>
<evidence type="ECO:0000313" key="2">
    <source>
        <dbReference type="Proteomes" id="UP001065047"/>
    </source>
</evidence>
<dbReference type="GeneID" id="29557822"/>
<dbReference type="Proteomes" id="UP001065047">
    <property type="component" value="Unassembled WGS sequence"/>
</dbReference>
<sequence>MTKYTYMLADEVIEAFNERSRRDSLGIEARLEESDDCTTDDQIGFTENETGLELPLHIQIDSRELIVVNEHYNSAGSFEAISYEKTFGPSTPPGVVSDHLVTKLQGLEPVRRPDTPSNEP</sequence>
<accession>A0ABQ0Q078</accession>
<dbReference type="EMBL" id="BAPF01000056">
    <property type="protein sequence ID" value="GBQ85914.1"/>
    <property type="molecule type" value="Genomic_DNA"/>
</dbReference>
<keyword evidence="2" id="KW-1185">Reference proteome</keyword>
<reference evidence="1" key="1">
    <citation type="submission" date="2013-04" db="EMBL/GenBank/DDBJ databases">
        <title>The genome sequencing project of 58 acetic acid bacteria.</title>
        <authorList>
            <person name="Okamoto-Kainuma A."/>
            <person name="Ishikawa M."/>
            <person name="Umino S."/>
            <person name="Koizumi Y."/>
            <person name="Shiwa Y."/>
            <person name="Yoshikawa H."/>
            <person name="Matsutani M."/>
            <person name="Matsushita K."/>
        </authorList>
    </citation>
    <scope>NUCLEOTIDE SEQUENCE</scope>
    <source>
        <strain evidence="1">DSM 14337</strain>
    </source>
</reference>
<organism evidence="1 2">
    <name type="scientific">Acetobacter malorum DSM 14337</name>
    <dbReference type="NCBI Taxonomy" id="1307910"/>
    <lineage>
        <taxon>Bacteria</taxon>
        <taxon>Pseudomonadati</taxon>
        <taxon>Pseudomonadota</taxon>
        <taxon>Alphaproteobacteria</taxon>
        <taxon>Acetobacterales</taxon>
        <taxon>Acetobacteraceae</taxon>
        <taxon>Acetobacter</taxon>
    </lineage>
</organism>